<dbReference type="CDD" id="cd21036">
    <property type="entry name" value="WH_MUS81"/>
    <property type="match status" value="1"/>
</dbReference>
<reference evidence="17" key="1">
    <citation type="journal article" date="2013" name="PLoS Genet.">
        <title>The genome of Spraguea lophii and the basis of host-microsporidian interactions.</title>
        <authorList>
            <person name="Campbell S.E."/>
            <person name="Williams T.A."/>
            <person name="Yousuf A."/>
            <person name="Soanes D.M."/>
            <person name="Paszkiewicz K.H."/>
            <person name="Williams B.A.P."/>
        </authorList>
    </citation>
    <scope>NUCLEOTIDE SEQUENCE [LARGE SCALE GENOMIC DNA]</scope>
    <source>
        <strain evidence="17">42_110</strain>
    </source>
</reference>
<protein>
    <recommendedName>
        <fullName evidence="14">Crossover junction endonuclease MUS81</fullName>
        <ecNumber evidence="14">3.1.22.-</ecNumber>
    </recommendedName>
</protein>
<proteinExistence type="inferred from homology"/>
<keyword evidence="8 14" id="KW-0378">Hydrolase</keyword>
<dbReference type="InterPro" id="IPR011335">
    <property type="entry name" value="Restrct_endonuc-II-like"/>
</dbReference>
<dbReference type="HOGENOM" id="CLU_044879_0_0_1"/>
<accession>S7W649</accession>
<comment type="similarity">
    <text evidence="3 14">Belongs to the XPF family.</text>
</comment>
<dbReference type="OrthoDB" id="5963188at2759"/>
<evidence type="ECO:0000256" key="12">
    <source>
        <dbReference type="ARBA" id="ARBA00023242"/>
    </source>
</evidence>
<keyword evidence="6 14" id="KW-0255">Endonuclease</keyword>
<evidence type="ECO:0000256" key="13">
    <source>
        <dbReference type="ARBA" id="ARBA00023254"/>
    </source>
</evidence>
<gene>
    <name evidence="16" type="ORF">SLOPH_342</name>
</gene>
<dbReference type="CDD" id="cd20074">
    <property type="entry name" value="XPF_nuclease_Mus81"/>
    <property type="match status" value="1"/>
</dbReference>
<dbReference type="VEuPathDB" id="MicrosporidiaDB:SLOPH_342"/>
<evidence type="ECO:0000256" key="7">
    <source>
        <dbReference type="ARBA" id="ARBA00022763"/>
    </source>
</evidence>
<keyword evidence="17" id="KW-1185">Reference proteome</keyword>
<evidence type="ECO:0000256" key="2">
    <source>
        <dbReference type="ARBA" id="ARBA00004123"/>
    </source>
</evidence>
<evidence type="ECO:0000313" key="17">
    <source>
        <dbReference type="Proteomes" id="UP000014978"/>
    </source>
</evidence>
<evidence type="ECO:0000256" key="11">
    <source>
        <dbReference type="ARBA" id="ARBA00023204"/>
    </source>
</evidence>
<dbReference type="PANTHER" id="PTHR13451">
    <property type="entry name" value="CLASS II CROSSOVER JUNCTION ENDONUCLEASE MUS81"/>
    <property type="match status" value="1"/>
</dbReference>
<keyword evidence="13" id="KW-0469">Meiosis</keyword>
<keyword evidence="7 14" id="KW-0227">DNA damage</keyword>
<dbReference type="InterPro" id="IPR006166">
    <property type="entry name" value="ERCC4_domain"/>
</dbReference>
<dbReference type="Gene3D" id="1.10.150.670">
    <property type="entry name" value="Crossover junction endonuclease EME1, DNA-binding domain"/>
    <property type="match status" value="1"/>
</dbReference>
<name>S7W649_SPRLO</name>
<comment type="subcellular location">
    <subcellularLocation>
        <location evidence="2 14">Nucleus</location>
    </subcellularLocation>
</comment>
<evidence type="ECO:0000256" key="3">
    <source>
        <dbReference type="ARBA" id="ARBA00010015"/>
    </source>
</evidence>
<dbReference type="GO" id="GO:0008821">
    <property type="term" value="F:crossover junction DNA endonuclease activity"/>
    <property type="evidence" value="ECO:0007669"/>
    <property type="project" value="UniProtKB-UniRule"/>
</dbReference>
<dbReference type="EC" id="3.1.22.-" evidence="14"/>
<dbReference type="InterPro" id="IPR047416">
    <property type="entry name" value="XPF_nuclease_Mus81"/>
</dbReference>
<dbReference type="GO" id="GO:0006308">
    <property type="term" value="P:DNA catabolic process"/>
    <property type="evidence" value="ECO:0007669"/>
    <property type="project" value="UniProtKB-UniRule"/>
</dbReference>
<dbReference type="InterPro" id="IPR047417">
    <property type="entry name" value="WHD_MUS81"/>
</dbReference>
<dbReference type="InterPro" id="IPR042530">
    <property type="entry name" value="EME1/EME2_C"/>
</dbReference>
<dbReference type="InterPro" id="IPR036388">
    <property type="entry name" value="WH-like_DNA-bd_sf"/>
</dbReference>
<dbReference type="SUPFAM" id="SSF52980">
    <property type="entry name" value="Restriction endonuclease-like"/>
    <property type="match status" value="1"/>
</dbReference>
<dbReference type="Gene3D" id="1.10.10.10">
    <property type="entry name" value="Winged helix-like DNA-binding domain superfamily/Winged helix DNA-binding domain"/>
    <property type="match status" value="1"/>
</dbReference>
<dbReference type="EMBL" id="ATCN01000931">
    <property type="protein sequence ID" value="EPR78226.1"/>
    <property type="molecule type" value="Genomic_DNA"/>
</dbReference>
<evidence type="ECO:0000256" key="9">
    <source>
        <dbReference type="ARBA" id="ARBA00022842"/>
    </source>
</evidence>
<evidence type="ECO:0000259" key="15">
    <source>
        <dbReference type="SMART" id="SM00891"/>
    </source>
</evidence>
<dbReference type="GO" id="GO:0046872">
    <property type="term" value="F:metal ion binding"/>
    <property type="evidence" value="ECO:0007669"/>
    <property type="project" value="UniProtKB-UniRule"/>
</dbReference>
<dbReference type="InParanoid" id="S7W649"/>
<evidence type="ECO:0000256" key="6">
    <source>
        <dbReference type="ARBA" id="ARBA00022759"/>
    </source>
</evidence>
<dbReference type="GO" id="GO:0031573">
    <property type="term" value="P:mitotic intra-S DNA damage checkpoint signaling"/>
    <property type="evidence" value="ECO:0007669"/>
    <property type="project" value="TreeGrafter"/>
</dbReference>
<dbReference type="GO" id="GO:0000712">
    <property type="term" value="P:resolution of meiotic recombination intermediates"/>
    <property type="evidence" value="ECO:0007669"/>
    <property type="project" value="TreeGrafter"/>
</dbReference>
<evidence type="ECO:0000256" key="10">
    <source>
        <dbReference type="ARBA" id="ARBA00023172"/>
    </source>
</evidence>
<dbReference type="AlphaFoldDB" id="S7W649"/>
<dbReference type="Proteomes" id="UP000014978">
    <property type="component" value="Unassembled WGS sequence"/>
</dbReference>
<dbReference type="SMART" id="SM00891">
    <property type="entry name" value="ERCC4"/>
    <property type="match status" value="1"/>
</dbReference>
<keyword evidence="12 14" id="KW-0539">Nucleus</keyword>
<comment type="subunit">
    <text evidence="14">Interacts with EME1.</text>
</comment>
<comment type="caution">
    <text evidence="16">The sequence shown here is derived from an EMBL/GenBank/DDBJ whole genome shotgun (WGS) entry which is preliminary data.</text>
</comment>
<evidence type="ECO:0000256" key="14">
    <source>
        <dbReference type="RuleBase" id="RU369042"/>
    </source>
</evidence>
<dbReference type="GO" id="GO:0048257">
    <property type="term" value="F:3'-flap endonuclease activity"/>
    <property type="evidence" value="ECO:0007669"/>
    <property type="project" value="TreeGrafter"/>
</dbReference>
<dbReference type="PANTHER" id="PTHR13451:SF13">
    <property type="entry name" value="CROSSOVER JUNCTION ENDONUCLEASE MUS81"/>
    <property type="match status" value="1"/>
</dbReference>
<dbReference type="Pfam" id="PF02732">
    <property type="entry name" value="ERCC4"/>
    <property type="match status" value="1"/>
</dbReference>
<evidence type="ECO:0000256" key="1">
    <source>
        <dbReference type="ARBA" id="ARBA00001946"/>
    </source>
</evidence>
<dbReference type="GO" id="GO:0048476">
    <property type="term" value="C:Holliday junction resolvase complex"/>
    <property type="evidence" value="ECO:0007669"/>
    <property type="project" value="UniProtKB-UniRule"/>
</dbReference>
<evidence type="ECO:0000313" key="16">
    <source>
        <dbReference type="EMBL" id="EPR78226.1"/>
    </source>
</evidence>
<dbReference type="GO" id="GO:0005634">
    <property type="term" value="C:nucleus"/>
    <property type="evidence" value="ECO:0007669"/>
    <property type="project" value="UniProtKB-SubCell"/>
</dbReference>
<dbReference type="FunCoup" id="S7W649">
    <property type="interactions" value="41"/>
</dbReference>
<evidence type="ECO:0000256" key="4">
    <source>
        <dbReference type="ARBA" id="ARBA00022722"/>
    </source>
</evidence>
<sequence>MKESSEIINAVKHLLNIAKRNNSKTKYNLQKLYNYLVSTDKTITIENLKTLKNVGEKTVEKIKCVLNSKNDNTKQLIVNENYIPSYRSGAYAILKCLYLEEGLTKLEITQRGAKYTDADFQAQRYNAWSSMATLLKNGIVFKEKNPLKFYLTDKGKELSEKLFSNDSINETVVDEILLIVDSREMKNRRERDYFQENLKIKDIGVETRSLPLGDFLWIKKENNEEYILPYIIERKCGDDFCSSITDGRLKEQKRRLKNTKFKIFYIIENLKKSQINKIGVEYTKKMITSLKLENINVLETTSITETMELISLIDKKIKMDIFNEDNLMRYSEFNHNFVKTGKCTIEDVFYRSLLAIRGLSSFKAKCIAEKYKTIQNFYKKWKEEELKKELFQLQIKDNFLGDKWADKIIHYYFY</sequence>
<comment type="cofactor">
    <cofactor evidence="1 14">
        <name>Mg(2+)</name>
        <dbReference type="ChEBI" id="CHEBI:18420"/>
    </cofactor>
</comment>
<dbReference type="Pfam" id="PF21136">
    <property type="entry name" value="WHD_MUS81"/>
    <property type="match status" value="1"/>
</dbReference>
<evidence type="ECO:0000256" key="8">
    <source>
        <dbReference type="ARBA" id="ARBA00022801"/>
    </source>
</evidence>
<keyword evidence="9 14" id="KW-0460">Magnesium</keyword>
<keyword evidence="10 14" id="KW-0233">DNA recombination</keyword>
<keyword evidence="5 14" id="KW-0479">Metal-binding</keyword>
<dbReference type="InterPro" id="IPR033309">
    <property type="entry name" value="Mus81"/>
</dbReference>
<dbReference type="OMA" id="LCKSQIY"/>
<dbReference type="GO" id="GO:0003677">
    <property type="term" value="F:DNA binding"/>
    <property type="evidence" value="ECO:0007669"/>
    <property type="project" value="UniProtKB-UniRule"/>
</dbReference>
<feature type="domain" description="ERCC4" evidence="15">
    <location>
        <begin position="177"/>
        <end position="271"/>
    </location>
</feature>
<dbReference type="Gene3D" id="3.40.50.10130">
    <property type="match status" value="1"/>
</dbReference>
<dbReference type="STRING" id="1358809.S7W649"/>
<evidence type="ECO:0000256" key="5">
    <source>
        <dbReference type="ARBA" id="ARBA00022723"/>
    </source>
</evidence>
<keyword evidence="11 14" id="KW-0234">DNA repair</keyword>
<comment type="function">
    <text evidence="14">Interacts with EME1 to form a DNA structure-specific endonuclease with substrate preference for branched DNA structures with a 5'-end at the branch nick. Typical substrates include 3'-flap structures, D-loops, replication forks and nicked Holliday junctions. May be required in mitosis for the processing of stalled or collapsed replication fork intermediates. May be required in meiosis for the repair of meiosis-specific double strand breaks subsequent to single-end invasion (SEI).</text>
</comment>
<dbReference type="GO" id="GO:0000727">
    <property type="term" value="P:double-strand break repair via break-induced replication"/>
    <property type="evidence" value="ECO:0007669"/>
    <property type="project" value="UniProtKB-UniRule"/>
</dbReference>
<organism evidence="16 17">
    <name type="scientific">Spraguea lophii (strain 42_110)</name>
    <name type="common">Microsporidian parasite</name>
    <dbReference type="NCBI Taxonomy" id="1358809"/>
    <lineage>
        <taxon>Eukaryota</taxon>
        <taxon>Fungi</taxon>
        <taxon>Fungi incertae sedis</taxon>
        <taxon>Microsporidia</taxon>
        <taxon>Spragueidae</taxon>
        <taxon>Spraguea</taxon>
    </lineage>
</organism>
<keyword evidence="4 14" id="KW-0540">Nuclease</keyword>